<name>A0A8H3E1F2_9AGAM</name>
<evidence type="ECO:0000313" key="1">
    <source>
        <dbReference type="EMBL" id="CAE7142279.1"/>
    </source>
</evidence>
<dbReference type="EMBL" id="CAJNJQ010001535">
    <property type="protein sequence ID" value="CAE7142279.1"/>
    <property type="molecule type" value="Genomic_DNA"/>
</dbReference>
<comment type="caution">
    <text evidence="1">The sequence shown here is derived from an EMBL/GenBank/DDBJ whole genome shotgun (WGS) entry which is preliminary data.</text>
</comment>
<accession>A0A8H3E1F2</accession>
<dbReference type="AlphaFoldDB" id="A0A8H3E1F2"/>
<sequence>MISLTIWAGYLTDARMFNQWCITRETTDPFFLKCRKDCFGYNQEAVEIYAKRMKLPWRKKVIIDSLPFPGDSLGEVDATRKHTIFAFRNYDVTTTALNRFSSWHKYQETDKDREFKAQIEELLGFELGPWTIVSGVGHQGLFYNFSPETIPLICELMRQRAQMKRSMVAATKEEEEGVLVGVAERATD</sequence>
<proteinExistence type="predicted"/>
<dbReference type="Proteomes" id="UP000663827">
    <property type="component" value="Unassembled WGS sequence"/>
</dbReference>
<reference evidence="1" key="1">
    <citation type="submission" date="2021-01" db="EMBL/GenBank/DDBJ databases">
        <authorList>
            <person name="Kaushik A."/>
        </authorList>
    </citation>
    <scope>NUCLEOTIDE SEQUENCE</scope>
    <source>
        <strain evidence="1">AG5</strain>
    </source>
</reference>
<protein>
    <submittedName>
        <fullName evidence="1">Uncharacterized protein</fullName>
    </submittedName>
</protein>
<evidence type="ECO:0000313" key="2">
    <source>
        <dbReference type="Proteomes" id="UP000663827"/>
    </source>
</evidence>
<organism evidence="1 2">
    <name type="scientific">Rhizoctonia solani</name>
    <dbReference type="NCBI Taxonomy" id="456999"/>
    <lineage>
        <taxon>Eukaryota</taxon>
        <taxon>Fungi</taxon>
        <taxon>Dikarya</taxon>
        <taxon>Basidiomycota</taxon>
        <taxon>Agaricomycotina</taxon>
        <taxon>Agaricomycetes</taxon>
        <taxon>Cantharellales</taxon>
        <taxon>Ceratobasidiaceae</taxon>
        <taxon>Rhizoctonia</taxon>
    </lineage>
</organism>
<gene>
    <name evidence="1" type="ORF">RDB_LOCUS76376</name>
</gene>